<proteinExistence type="predicted"/>
<dbReference type="GO" id="GO:0016829">
    <property type="term" value="F:lyase activity"/>
    <property type="evidence" value="ECO:0007669"/>
    <property type="project" value="UniProtKB-KW"/>
</dbReference>
<evidence type="ECO:0000313" key="7">
    <source>
        <dbReference type="EMBL" id="SEP54789.1"/>
    </source>
</evidence>
<dbReference type="GO" id="GO:0042597">
    <property type="term" value="C:periplasmic space"/>
    <property type="evidence" value="ECO:0007669"/>
    <property type="project" value="UniProtKB-SubCell"/>
</dbReference>
<dbReference type="EMBL" id="FOEI01000001">
    <property type="protein sequence ID" value="SEP54789.1"/>
    <property type="molecule type" value="Genomic_DNA"/>
</dbReference>
<feature type="domain" description="Heparin-sulfate lyase N-terminal" evidence="6">
    <location>
        <begin position="85"/>
        <end position="293"/>
    </location>
</feature>
<evidence type="ECO:0000256" key="2">
    <source>
        <dbReference type="ARBA" id="ARBA00022729"/>
    </source>
</evidence>
<dbReference type="OrthoDB" id="7335480at2"/>
<evidence type="ECO:0000256" key="1">
    <source>
        <dbReference type="ARBA" id="ARBA00004418"/>
    </source>
</evidence>
<dbReference type="InterPro" id="IPR008929">
    <property type="entry name" value="Chondroitin_lyas"/>
</dbReference>
<feature type="domain" description="Heparinase II/III-like C-terminal" evidence="5">
    <location>
        <begin position="399"/>
        <end position="572"/>
    </location>
</feature>
<keyword evidence="8" id="KW-1185">Reference proteome</keyword>
<dbReference type="InterPro" id="IPR012480">
    <property type="entry name" value="Hepar_II_III_C"/>
</dbReference>
<dbReference type="Gene3D" id="1.50.10.100">
    <property type="entry name" value="Chondroitin AC/alginate lyase"/>
    <property type="match status" value="1"/>
</dbReference>
<reference evidence="7 8" key="1">
    <citation type="submission" date="2016-10" db="EMBL/GenBank/DDBJ databases">
        <authorList>
            <person name="de Groot N.N."/>
        </authorList>
    </citation>
    <scope>NUCLEOTIDE SEQUENCE [LARGE SCALE GENOMIC DNA]</scope>
    <source>
        <strain evidence="7 8">DSM 27078</strain>
    </source>
</reference>
<keyword evidence="2" id="KW-0732">Signal</keyword>
<sequence>MGIRYVSYRVVLLITKKLGLLKNKFPTKPKQSTFITLADWKDTKAKFLIESREKLNFPKTPNKKLKEETLRILNGEICFFSYDWKNIGLDYNWITNPDTNYEYDIHLHWTDIPDFKKENGDIKYVWEKSRFAFLLKIIRFDYHFEQDNSEFVFTQIESWIDKNPINQGPNWVCSQEISLRTFNWLYALYFYQNSNALTEERFQKIMYVIYWSLQHVYNHINFSRIAVRNNHAITETLFLAISQNLFPFFNESRKWSEIGTKYFEQEIDYQIYKDGTFLQFSMNYHRVVVQLLTFGIALKEIHNQKFSKVVYDKAYKSVQFLFECMQDENGFLPNYGANDGALFFPLNEYDFRNYKPQLNTLHKLLTNENLIVNDDVYDDENWFLSNIKFENNYVPLKRTYGIFSFDFGGYYLARKQNSFTFIRCGKHKDRPSHADNLHLDVWVKGENVLLDSGSYKYNTSEKNSNYFTGTSGHNTVSLNHASQMLKGSRFIWFYWSQAQKAMWQETENEYVFEGIISAFQYLNPKTIHKRKVTVSKNEELWNVVDEVSFANTDSMQQNWHYNSDKIQFHTIELQNDIESYNSSYYGLKEKGEGISFSFNKNITTQIKYVEE</sequence>
<name>A0A1H8YRP3_9FLAO</name>
<dbReference type="PANTHER" id="PTHR39210:SF1">
    <property type="entry name" value="HEPARIN-SULFATE LYASE"/>
    <property type="match status" value="1"/>
</dbReference>
<dbReference type="AlphaFoldDB" id="A0A1H8YRP3"/>
<dbReference type="STRING" id="1299341.SAMN05444005_10153"/>
<evidence type="ECO:0000259" key="6">
    <source>
        <dbReference type="Pfam" id="PF16889"/>
    </source>
</evidence>
<dbReference type="Gene3D" id="2.70.98.70">
    <property type="match status" value="1"/>
</dbReference>
<keyword evidence="3" id="KW-0574">Periplasm</keyword>
<dbReference type="RefSeq" id="WP_091463490.1">
    <property type="nucleotide sequence ID" value="NZ_FOEI01000001.1"/>
</dbReference>
<protein>
    <submittedName>
        <fullName evidence="7">Heparinase II/III N-terminus</fullName>
    </submittedName>
</protein>
<dbReference type="Pfam" id="PF07940">
    <property type="entry name" value="Hepar_II_III_C"/>
    <property type="match status" value="1"/>
</dbReference>
<dbReference type="InterPro" id="IPR031680">
    <property type="entry name" value="Hepar_II_III_N"/>
</dbReference>
<accession>A0A1H8YRP3</accession>
<comment type="subcellular location">
    <subcellularLocation>
        <location evidence="1">Periplasm</location>
    </subcellularLocation>
</comment>
<evidence type="ECO:0000259" key="5">
    <source>
        <dbReference type="Pfam" id="PF07940"/>
    </source>
</evidence>
<dbReference type="Pfam" id="PF16889">
    <property type="entry name" value="Hepar_II_III_N"/>
    <property type="match status" value="1"/>
</dbReference>
<dbReference type="Proteomes" id="UP000198648">
    <property type="component" value="Unassembled WGS sequence"/>
</dbReference>
<keyword evidence="4" id="KW-0456">Lyase</keyword>
<evidence type="ECO:0000313" key="8">
    <source>
        <dbReference type="Proteomes" id="UP000198648"/>
    </source>
</evidence>
<dbReference type="PANTHER" id="PTHR39210">
    <property type="entry name" value="HEPARIN-SULFATE LYASE"/>
    <property type="match status" value="1"/>
</dbReference>
<organism evidence="7 8">
    <name type="scientific">Flavobacterium urocaniciphilum</name>
    <dbReference type="NCBI Taxonomy" id="1299341"/>
    <lineage>
        <taxon>Bacteria</taxon>
        <taxon>Pseudomonadati</taxon>
        <taxon>Bacteroidota</taxon>
        <taxon>Flavobacteriia</taxon>
        <taxon>Flavobacteriales</taxon>
        <taxon>Flavobacteriaceae</taxon>
        <taxon>Flavobacterium</taxon>
    </lineage>
</organism>
<dbReference type="SUPFAM" id="SSF48230">
    <property type="entry name" value="Chondroitin AC/alginate lyase"/>
    <property type="match status" value="1"/>
</dbReference>
<evidence type="ECO:0000256" key="4">
    <source>
        <dbReference type="ARBA" id="ARBA00023239"/>
    </source>
</evidence>
<evidence type="ECO:0000256" key="3">
    <source>
        <dbReference type="ARBA" id="ARBA00022764"/>
    </source>
</evidence>
<gene>
    <name evidence="7" type="ORF">SAMN05444005_10153</name>
</gene>